<dbReference type="PROSITE" id="PS50833">
    <property type="entry name" value="BRIX"/>
    <property type="match status" value="1"/>
</dbReference>
<feature type="compositionally biased region" description="Basic and acidic residues" evidence="1">
    <location>
        <begin position="17"/>
        <end position="32"/>
    </location>
</feature>
<reference evidence="3" key="1">
    <citation type="submission" date="2015-07" db="EMBL/GenBank/DDBJ databases">
        <title>Adaptation to a free-living lifestyle via gene acquisitions in the diplomonad Trepomonas sp. PC1.</title>
        <authorList>
            <person name="Xu F."/>
            <person name="Jerlstrom-Hultqvist J."/>
            <person name="Kolisko M."/>
            <person name="Simpson A.G.B."/>
            <person name="Roger A.J."/>
            <person name="Svard S.G."/>
            <person name="Andersson J.O."/>
        </authorList>
    </citation>
    <scope>NUCLEOTIDE SEQUENCE</scope>
    <source>
        <strain evidence="3">PC1</strain>
    </source>
</reference>
<dbReference type="PANTHER" id="PTHR22734:SF3">
    <property type="entry name" value="RIBOSOME PRODUCTION FACTOR 1"/>
    <property type="match status" value="1"/>
</dbReference>
<dbReference type="SUPFAM" id="SSF52954">
    <property type="entry name" value="Class II aaRS ABD-related"/>
    <property type="match status" value="1"/>
</dbReference>
<dbReference type="GO" id="GO:0042134">
    <property type="term" value="F:rRNA primary transcript binding"/>
    <property type="evidence" value="ECO:0007669"/>
    <property type="project" value="InterPro"/>
</dbReference>
<dbReference type="GO" id="GO:0005730">
    <property type="term" value="C:nucleolus"/>
    <property type="evidence" value="ECO:0007669"/>
    <property type="project" value="TreeGrafter"/>
</dbReference>
<feature type="region of interest" description="Disordered" evidence="1">
    <location>
        <begin position="1"/>
        <end position="32"/>
    </location>
</feature>
<dbReference type="AlphaFoldDB" id="A0A146K7J3"/>
<dbReference type="InterPro" id="IPR007109">
    <property type="entry name" value="Brix"/>
</dbReference>
<dbReference type="PANTHER" id="PTHR22734">
    <property type="entry name" value="U3 SMALL NUCLEOLAR RIBONUCLEOPROTEIN PROTEIN IMP4"/>
    <property type="match status" value="1"/>
</dbReference>
<dbReference type="EMBL" id="GDID01004702">
    <property type="protein sequence ID" value="JAP91904.1"/>
    <property type="molecule type" value="Transcribed_RNA"/>
</dbReference>
<evidence type="ECO:0000259" key="2">
    <source>
        <dbReference type="PROSITE" id="PS50833"/>
    </source>
</evidence>
<feature type="compositionally biased region" description="Basic residues" evidence="1">
    <location>
        <begin position="1"/>
        <end position="13"/>
    </location>
</feature>
<gene>
    <name evidence="3" type="ORF">TPC1_16327</name>
</gene>
<sequence>MGKRFDPKKKRVTRVVETSRKKERKVDPTKMKEMQERIERLEKKNETTRVLKKKLVNGELRRCVRTIKKMQNLKAKQEGTFVPQKYNTIDSMRITDATIEAHKQQLQEEELIHGETNDELRNYFTLDKEPKILITTEYNACKKSEEFAKDLENIFGGVVKYEQRFKREQTTRDLALLLIPEGYTSLIVINERKQVPYSMMIIALPYGPTAYFRITNLFTRSDLIGAVKPMLDCPPEVVMTNFKTRLGRRLGRLLQQTLSKKEKLQARQVVTFHNQRDFIFFRAYRYIFDEQNEKTVANMSEIGPQFTLKLRWLQVGVYNPEYEEFEFVQDPHEESTNRKLFYL</sequence>
<feature type="domain" description="Brix" evidence="2">
    <location>
        <begin position="130"/>
        <end position="319"/>
    </location>
</feature>
<dbReference type="Gene3D" id="3.40.50.10480">
    <property type="entry name" value="Probable brix-domain ribosomal biogenesis protein"/>
    <property type="match status" value="1"/>
</dbReference>
<dbReference type="SMART" id="SM00879">
    <property type="entry name" value="Brix"/>
    <property type="match status" value="1"/>
</dbReference>
<evidence type="ECO:0000256" key="1">
    <source>
        <dbReference type="SAM" id="MobiDB-lite"/>
    </source>
</evidence>
<dbReference type="GO" id="GO:0000470">
    <property type="term" value="P:maturation of LSU-rRNA"/>
    <property type="evidence" value="ECO:0007669"/>
    <property type="project" value="TreeGrafter"/>
</dbReference>
<evidence type="ECO:0000313" key="3">
    <source>
        <dbReference type="EMBL" id="JAP91904.1"/>
    </source>
</evidence>
<name>A0A146K7J3_9EUKA</name>
<protein>
    <submittedName>
        <fullName evidence="3">Brix domain-containing protein</fullName>
    </submittedName>
</protein>
<dbReference type="InterPro" id="IPR044281">
    <property type="entry name" value="IMP4/RPF1"/>
</dbReference>
<proteinExistence type="predicted"/>
<organism evidence="3">
    <name type="scientific">Trepomonas sp. PC1</name>
    <dbReference type="NCBI Taxonomy" id="1076344"/>
    <lineage>
        <taxon>Eukaryota</taxon>
        <taxon>Metamonada</taxon>
        <taxon>Diplomonadida</taxon>
        <taxon>Hexamitidae</taxon>
        <taxon>Hexamitinae</taxon>
        <taxon>Trepomonas</taxon>
    </lineage>
</organism>
<feature type="non-terminal residue" evidence="3">
    <location>
        <position position="343"/>
    </location>
</feature>
<dbReference type="Pfam" id="PF04427">
    <property type="entry name" value="Brix"/>
    <property type="match status" value="1"/>
</dbReference>
<dbReference type="GO" id="GO:0000460">
    <property type="term" value="P:maturation of 5.8S rRNA"/>
    <property type="evidence" value="ECO:0007669"/>
    <property type="project" value="TreeGrafter"/>
</dbReference>
<dbReference type="GO" id="GO:0030687">
    <property type="term" value="C:preribosome, large subunit precursor"/>
    <property type="evidence" value="ECO:0007669"/>
    <property type="project" value="TreeGrafter"/>
</dbReference>
<accession>A0A146K7J3</accession>